<sequence>MGGSTVRRPRRLHLMPSSPLGGALSKQRKDKRRGEEEEEDLLLQEFSKLLRIFGPRAERQLPINQVTPEKALSRFNRLHSEYLPLLGHQLTILADLLEPSGYLREPDSKSKLILEFLPALSKNLCRIQLATYTICPELAQFGTYQNDDQYLKVFKSFRLHYLNRKLKSDLPHHINQVLSWSHQLIRKLHAKSDTHWGRLCLSGARKSLIDSISSSTKAIDLSISWLNGSELELVTHGWQPNMDSIGELLGDVLISINPTGPSPEKKRRPKSVRNPMVSPDIELARSLTPLIKLSRLFFQKLKRGEVNRKRPTSTCTEMSSQQLDQLARLPEQVGWDLKESIEIFRTAHWPSRAFPSTIIAKKLEQFKNRFASALLLFDLYLIPLIPDNTDEYSTQDYYRKWLATWFTQFNLAIQNFSKDMKSIEINRL</sequence>
<accession>A0A0L0VPM7</accession>
<evidence type="ECO:0000313" key="3">
    <source>
        <dbReference type="Proteomes" id="UP000054564"/>
    </source>
</evidence>
<feature type="region of interest" description="Disordered" evidence="1">
    <location>
        <begin position="1"/>
        <end position="36"/>
    </location>
</feature>
<gene>
    <name evidence="2" type="ORF">PSTG_05511</name>
</gene>
<organism evidence="2 3">
    <name type="scientific">Puccinia striiformis f. sp. tritici PST-78</name>
    <dbReference type="NCBI Taxonomy" id="1165861"/>
    <lineage>
        <taxon>Eukaryota</taxon>
        <taxon>Fungi</taxon>
        <taxon>Dikarya</taxon>
        <taxon>Basidiomycota</taxon>
        <taxon>Pucciniomycotina</taxon>
        <taxon>Pucciniomycetes</taxon>
        <taxon>Pucciniales</taxon>
        <taxon>Pucciniaceae</taxon>
        <taxon>Puccinia</taxon>
    </lineage>
</organism>
<proteinExistence type="predicted"/>
<evidence type="ECO:0000256" key="1">
    <source>
        <dbReference type="SAM" id="MobiDB-lite"/>
    </source>
</evidence>
<reference evidence="3" key="1">
    <citation type="submission" date="2014-03" db="EMBL/GenBank/DDBJ databases">
        <title>The Genome Sequence of Puccinia striiformis f. sp. tritici PST-78.</title>
        <authorList>
            <consortium name="The Broad Institute Genome Sequencing Platform"/>
            <person name="Cuomo C."/>
            <person name="Hulbert S."/>
            <person name="Chen X."/>
            <person name="Walker B."/>
            <person name="Young S.K."/>
            <person name="Zeng Q."/>
            <person name="Gargeya S."/>
            <person name="Fitzgerald M."/>
            <person name="Haas B."/>
            <person name="Abouelleil A."/>
            <person name="Alvarado L."/>
            <person name="Arachchi H.M."/>
            <person name="Berlin A.M."/>
            <person name="Chapman S.B."/>
            <person name="Goldberg J."/>
            <person name="Griggs A."/>
            <person name="Gujja S."/>
            <person name="Hansen M."/>
            <person name="Howarth C."/>
            <person name="Imamovic A."/>
            <person name="Larimer J."/>
            <person name="McCowan C."/>
            <person name="Montmayeur A."/>
            <person name="Murphy C."/>
            <person name="Neiman D."/>
            <person name="Pearson M."/>
            <person name="Priest M."/>
            <person name="Roberts A."/>
            <person name="Saif S."/>
            <person name="Shea T."/>
            <person name="Sisk P."/>
            <person name="Sykes S."/>
            <person name="Wortman J."/>
            <person name="Nusbaum C."/>
            <person name="Birren B."/>
        </authorList>
    </citation>
    <scope>NUCLEOTIDE SEQUENCE [LARGE SCALE GENOMIC DNA]</scope>
    <source>
        <strain evidence="3">race PST-78</strain>
    </source>
</reference>
<dbReference type="AlphaFoldDB" id="A0A0L0VPM7"/>
<dbReference type="PANTHER" id="PTHR33069">
    <property type="entry name" value="CHROMOSOME 7, WHOLE GENOME SHOTGUN SEQUENCE-RELATED"/>
    <property type="match status" value="1"/>
</dbReference>
<dbReference type="PANTHER" id="PTHR33069:SF3">
    <property type="entry name" value="DYNEIN HEAVY CHAIN TAIL DOMAIN-CONTAINING PROTEIN"/>
    <property type="match status" value="1"/>
</dbReference>
<dbReference type="Proteomes" id="UP000054564">
    <property type="component" value="Unassembled WGS sequence"/>
</dbReference>
<comment type="caution">
    <text evidence="2">The sequence shown here is derived from an EMBL/GenBank/DDBJ whole genome shotgun (WGS) entry which is preliminary data.</text>
</comment>
<name>A0A0L0VPM7_9BASI</name>
<evidence type="ECO:0000313" key="2">
    <source>
        <dbReference type="EMBL" id="KNF01157.1"/>
    </source>
</evidence>
<keyword evidence="3" id="KW-1185">Reference proteome</keyword>
<dbReference type="EMBL" id="AJIL01000031">
    <property type="protein sequence ID" value="KNF01157.1"/>
    <property type="molecule type" value="Genomic_DNA"/>
</dbReference>
<protein>
    <submittedName>
        <fullName evidence="2">Uncharacterized protein</fullName>
    </submittedName>
</protein>